<feature type="signal peptide" evidence="1">
    <location>
        <begin position="1"/>
        <end position="36"/>
    </location>
</feature>
<gene>
    <name evidence="3" type="ORF">MNAB215_2788</name>
</gene>
<reference evidence="3 4" key="1">
    <citation type="submission" date="2017-01" db="EMBL/GenBank/DDBJ databases">
        <authorList>
            <consortium name="Urmite Genomes"/>
        </authorList>
    </citation>
    <scope>NUCLEOTIDE SEQUENCE [LARGE SCALE GENOMIC DNA]</scope>
    <source>
        <strain evidence="3 4">AB215</strain>
    </source>
</reference>
<organism evidence="3 4">
    <name type="scientific">Mycobacterium numidiamassiliense</name>
    <dbReference type="NCBI Taxonomy" id="1841861"/>
    <lineage>
        <taxon>Bacteria</taxon>
        <taxon>Bacillati</taxon>
        <taxon>Actinomycetota</taxon>
        <taxon>Actinomycetes</taxon>
        <taxon>Mycobacteriales</taxon>
        <taxon>Mycobacteriaceae</taxon>
        <taxon>Mycobacterium</taxon>
    </lineage>
</organism>
<sequence>MSGPTHRMRSSRWLAGLTVPVLVGAAVVASSGTATADPVNDAYLAQLRAVGLNWPPGHDAAMIGMAQLICDDLGWGYTPDRIAQDVHANLDPRGISIGDVGSMVGLAHQTYCPNQRCWAPHC</sequence>
<accession>A0A2U3P9Z4</accession>
<proteinExistence type="predicted"/>
<keyword evidence="1" id="KW-0732">Signal</keyword>
<evidence type="ECO:0000313" key="4">
    <source>
        <dbReference type="Proteomes" id="UP000240424"/>
    </source>
</evidence>
<dbReference type="Pfam" id="PF05305">
    <property type="entry name" value="DUF732"/>
    <property type="match status" value="1"/>
</dbReference>
<feature type="chain" id="PRO_5015415294" description="DUF732 domain-containing protein" evidence="1">
    <location>
        <begin position="37"/>
        <end position="122"/>
    </location>
</feature>
<protein>
    <recommendedName>
        <fullName evidence="2">DUF732 domain-containing protein</fullName>
    </recommendedName>
</protein>
<feature type="domain" description="DUF732" evidence="2">
    <location>
        <begin position="41"/>
        <end position="114"/>
    </location>
</feature>
<dbReference type="AlphaFoldDB" id="A0A2U3P9Z4"/>
<dbReference type="Proteomes" id="UP000240424">
    <property type="component" value="Unassembled WGS sequence"/>
</dbReference>
<evidence type="ECO:0000313" key="3">
    <source>
        <dbReference type="EMBL" id="SPM40587.1"/>
    </source>
</evidence>
<dbReference type="RefSeq" id="WP_425436447.1">
    <property type="nucleotide sequence ID" value="NZ_FUEZ01000004.1"/>
</dbReference>
<keyword evidence="4" id="KW-1185">Reference proteome</keyword>
<dbReference type="STRING" id="1841861.GCA_900157365_01107"/>
<name>A0A2U3P9Z4_9MYCO</name>
<dbReference type="InterPro" id="IPR007969">
    <property type="entry name" value="DUF732"/>
</dbReference>
<evidence type="ECO:0000256" key="1">
    <source>
        <dbReference type="SAM" id="SignalP"/>
    </source>
</evidence>
<evidence type="ECO:0000259" key="2">
    <source>
        <dbReference type="Pfam" id="PF05305"/>
    </source>
</evidence>
<dbReference type="EMBL" id="FUEZ01000004">
    <property type="protein sequence ID" value="SPM40587.1"/>
    <property type="molecule type" value="Genomic_DNA"/>
</dbReference>